<evidence type="ECO:0000256" key="1">
    <source>
        <dbReference type="SAM" id="Coils"/>
    </source>
</evidence>
<dbReference type="AlphaFoldDB" id="A0A3N0I108"/>
<protein>
    <recommendedName>
        <fullName evidence="4">Minor capsid protein</fullName>
    </recommendedName>
</protein>
<sequence length="514" mass="59217">MLTPEYLEQVGSDLSDLYYDLETEIIADIAERLKINGDRMTTTAEYLVMKLEQMGYQHEYIQRRLASIMNISEQKVSQILDDSTYQSMRDSLQRAKTYESVDGSSISFDEQILQSKTAINAELKNLTNSTARMATNTMLRTFDDAYMKVSSGAYSLNQAVDQAIKELIDTGIGQVTYRSGTKRNIDTAVRVAVRTGVNQNALKCEEQLLEATEHNLVVVSAHMGARPSHAEWQGKIYWRDHPEGDYENFEEATGYGTGAGLGGWNCRHQFFAYYPEMGNPYEDVDTNGNQEVYELTQQQRYNERMIRKWKRRKAVYEKAGLDTTLENQKIREWTERNNALIKSSKYLKRQYANEKGYAVMPIEMYRRKGHTHRKTAHNGGKIIDKALYNRITKPAIKAGADIRIADDKWQKHLENQQASAVSIGNIIFFSKEATVSDVLEEIHHFYQNKKGMNDHLGVKERAILNEIDAKEYLLSSAKKYKIPLEEVELTKKQLESYKKEKEKLKKEGKWHENS</sequence>
<proteinExistence type="predicted"/>
<keyword evidence="1" id="KW-0175">Coiled coil</keyword>
<dbReference type="RefSeq" id="WP_128520600.1">
    <property type="nucleotide sequence ID" value="NZ_RJQC01000002.1"/>
</dbReference>
<organism evidence="2 3">
    <name type="scientific">Absicoccus porci</name>
    <dbReference type="NCBI Taxonomy" id="2486576"/>
    <lineage>
        <taxon>Bacteria</taxon>
        <taxon>Bacillati</taxon>
        <taxon>Bacillota</taxon>
        <taxon>Erysipelotrichia</taxon>
        <taxon>Erysipelotrichales</taxon>
        <taxon>Erysipelotrichaceae</taxon>
        <taxon>Absicoccus</taxon>
    </lineage>
</organism>
<dbReference type="OrthoDB" id="3197444at2"/>
<evidence type="ECO:0008006" key="4">
    <source>
        <dbReference type="Google" id="ProtNLM"/>
    </source>
</evidence>
<gene>
    <name evidence="2" type="ORF">EDX97_07895</name>
</gene>
<dbReference type="EMBL" id="RJQC01000002">
    <property type="protein sequence ID" value="RNM30693.1"/>
    <property type="molecule type" value="Genomic_DNA"/>
</dbReference>
<accession>A0A3N0I108</accession>
<keyword evidence="3" id="KW-1185">Reference proteome</keyword>
<dbReference type="Pfam" id="PF06152">
    <property type="entry name" value="Phage_min_cap2"/>
    <property type="match status" value="1"/>
</dbReference>
<dbReference type="InterPro" id="IPR009319">
    <property type="entry name" value="Phage_A118_VSP1"/>
</dbReference>
<reference evidence="2 3" key="1">
    <citation type="submission" date="2018-11" db="EMBL/GenBank/DDBJ databases">
        <title>Clostridium sp. nov., a member of the family Erysipelotrichaceae isolated from pig faeces.</title>
        <authorList>
            <person name="Chang Y.-H."/>
        </authorList>
    </citation>
    <scope>NUCLEOTIDE SEQUENCE [LARGE SCALE GENOMIC DNA]</scope>
    <source>
        <strain evidence="2 3">YH-panp20</strain>
    </source>
</reference>
<evidence type="ECO:0000313" key="2">
    <source>
        <dbReference type="EMBL" id="RNM30693.1"/>
    </source>
</evidence>
<feature type="coiled-coil region" evidence="1">
    <location>
        <begin position="484"/>
        <end position="514"/>
    </location>
</feature>
<comment type="caution">
    <text evidence="2">The sequence shown here is derived from an EMBL/GenBank/DDBJ whole genome shotgun (WGS) entry which is preliminary data.</text>
</comment>
<evidence type="ECO:0000313" key="3">
    <source>
        <dbReference type="Proteomes" id="UP000276568"/>
    </source>
</evidence>
<dbReference type="GO" id="GO:0005198">
    <property type="term" value="F:structural molecule activity"/>
    <property type="evidence" value="ECO:0007669"/>
    <property type="project" value="InterPro"/>
</dbReference>
<name>A0A3N0I108_9FIRM</name>
<dbReference type="Proteomes" id="UP000276568">
    <property type="component" value="Unassembled WGS sequence"/>
</dbReference>